<accession>A0A2M7GZQ5</accession>
<gene>
    <name evidence="1" type="ORF">COW28_01720</name>
</gene>
<dbReference type="AlphaFoldDB" id="A0A2M7GZQ5"/>
<proteinExistence type="predicted"/>
<feature type="non-terminal residue" evidence="1">
    <location>
        <position position="88"/>
    </location>
</feature>
<protein>
    <submittedName>
        <fullName evidence="1">Uncharacterized protein</fullName>
    </submittedName>
</protein>
<organism evidence="1 2">
    <name type="scientific">bacterium (Candidatus Ratteibacteria) CG15_BIG_FIL_POST_REV_8_21_14_020_41_12</name>
    <dbReference type="NCBI Taxonomy" id="2014291"/>
    <lineage>
        <taxon>Bacteria</taxon>
        <taxon>Candidatus Ratteibacteria</taxon>
    </lineage>
</organism>
<evidence type="ECO:0000313" key="2">
    <source>
        <dbReference type="Proteomes" id="UP000230025"/>
    </source>
</evidence>
<dbReference type="Proteomes" id="UP000230025">
    <property type="component" value="Unassembled WGS sequence"/>
</dbReference>
<dbReference type="EMBL" id="PFFY01000076">
    <property type="protein sequence ID" value="PIW33976.1"/>
    <property type="molecule type" value="Genomic_DNA"/>
</dbReference>
<reference evidence="2" key="1">
    <citation type="submission" date="2017-09" db="EMBL/GenBank/DDBJ databases">
        <title>Depth-based differentiation of microbial function through sediment-hosted aquifers and enrichment of novel symbionts in the deep terrestrial subsurface.</title>
        <authorList>
            <person name="Probst A.J."/>
            <person name="Ladd B."/>
            <person name="Jarett J.K."/>
            <person name="Geller-Mcgrath D.E."/>
            <person name="Sieber C.M.K."/>
            <person name="Emerson J.B."/>
            <person name="Anantharaman K."/>
            <person name="Thomas B.C."/>
            <person name="Malmstrom R."/>
            <person name="Stieglmeier M."/>
            <person name="Klingl A."/>
            <person name="Woyke T."/>
            <person name="Ryan C.M."/>
            <person name="Banfield J.F."/>
        </authorList>
    </citation>
    <scope>NUCLEOTIDE SEQUENCE [LARGE SCALE GENOMIC DNA]</scope>
</reference>
<comment type="caution">
    <text evidence="1">The sequence shown here is derived from an EMBL/GenBank/DDBJ whole genome shotgun (WGS) entry which is preliminary data.</text>
</comment>
<evidence type="ECO:0000313" key="1">
    <source>
        <dbReference type="EMBL" id="PIW33976.1"/>
    </source>
</evidence>
<name>A0A2M7GZQ5_9BACT</name>
<sequence length="88" mass="10190">MASKSDRERHPQKYFMNPSGHVRDRVIIHESLDIPKEGIFISLNGYPFLAKPGEPIDLPRPVRLMLDTRIKTETIQDEDGKDYSRDIP</sequence>